<dbReference type="GO" id="GO:0071949">
    <property type="term" value="F:FAD binding"/>
    <property type="evidence" value="ECO:0007669"/>
    <property type="project" value="InterPro"/>
</dbReference>
<dbReference type="Gene3D" id="3.30.9.10">
    <property type="entry name" value="D-Amino Acid Oxidase, subunit A, domain 2"/>
    <property type="match status" value="1"/>
</dbReference>
<dbReference type="Proteomes" id="UP000654257">
    <property type="component" value="Unassembled WGS sequence"/>
</dbReference>
<reference evidence="3" key="1">
    <citation type="journal article" date="2014" name="Int. J. Syst. Evol. Microbiol.">
        <title>Complete genome sequence of Corynebacterium casei LMG S-19264T (=DSM 44701T), isolated from a smear-ripened cheese.</title>
        <authorList>
            <consortium name="US DOE Joint Genome Institute (JGI-PGF)"/>
            <person name="Walter F."/>
            <person name="Albersmeier A."/>
            <person name="Kalinowski J."/>
            <person name="Ruckert C."/>
        </authorList>
    </citation>
    <scope>NUCLEOTIDE SEQUENCE</scope>
    <source>
        <strain evidence="3">CCM 7905</strain>
    </source>
</reference>
<dbReference type="AlphaFoldDB" id="A0A917G7M4"/>
<evidence type="ECO:0000313" key="4">
    <source>
        <dbReference type="Proteomes" id="UP000654257"/>
    </source>
</evidence>
<reference evidence="3" key="2">
    <citation type="submission" date="2020-09" db="EMBL/GenBank/DDBJ databases">
        <authorList>
            <person name="Sun Q."/>
            <person name="Sedlacek I."/>
        </authorList>
    </citation>
    <scope>NUCLEOTIDE SEQUENCE</scope>
    <source>
        <strain evidence="3">CCM 7905</strain>
    </source>
</reference>
<dbReference type="PRINTS" id="PR00420">
    <property type="entry name" value="RNGMNOXGNASE"/>
</dbReference>
<dbReference type="PANTHER" id="PTHR43476">
    <property type="entry name" value="3-(3-HYDROXY-PHENYL)PROPIONATE/3-HYDROXYCINNAMIC ACID HYDROXYLASE"/>
    <property type="match status" value="1"/>
</dbReference>
<dbReference type="InterPro" id="IPR036188">
    <property type="entry name" value="FAD/NAD-bd_sf"/>
</dbReference>
<dbReference type="InterPro" id="IPR050631">
    <property type="entry name" value="PheA/TfdB_FAD_monoxygenase"/>
</dbReference>
<evidence type="ECO:0000256" key="1">
    <source>
        <dbReference type="ARBA" id="ARBA00023002"/>
    </source>
</evidence>
<gene>
    <name evidence="3" type="primary">mhpA</name>
    <name evidence="3" type="ORF">GCM10007304_45790</name>
</gene>
<proteinExistence type="predicted"/>
<sequence>MDCDVVIIGGGPVGVSALARLGQAGVSAICVDREPSVWTQARAVHFDGETMRSLQTLGVADEAMSVCKPMESLRMENEDRETLFSYPTGFLGPQGWHEDVMFHQPDMEHLIRDKAMSYPGTELRPGTTLTSFEQADGVVHSTVCDADGHTYVLTSRWLIAADGATSTVRRLAGIETEKLGNDDPWLVVDGLLERDGDAYPIDGDMVFLGHHSRPALWVRLPGNRVRMEFKVMPDDDPTEIITPRALERISCGALPVSRFTPDRIAIYTFRARVATRWRVGNVFLAGDAAHQAPPLFGQGLCAGMRDIANLSWKIGLVAAGTASPDLLDTYESERKPHAHYWVAQAATMAEILQTTDPNVAAHRDAHIRENPLASAPPPPSPLGPGLHIGDRDPRAGVLASQPWLADDRRLDDEVGPRFLVAAPTTMLEALPSTIRRALSEDAHTAVVTDPMAVTALAGTGGGAAVLRPDRYVLGIADTTGDLADLVTMIPSVRLTIDGSTLPTPTPAPQS</sequence>
<dbReference type="Gene3D" id="3.50.50.60">
    <property type="entry name" value="FAD/NAD(P)-binding domain"/>
    <property type="match status" value="1"/>
</dbReference>
<comment type="caution">
    <text evidence="3">The sequence shown here is derived from an EMBL/GenBank/DDBJ whole genome shotgun (WGS) entry which is preliminary data.</text>
</comment>
<dbReference type="Pfam" id="PF01494">
    <property type="entry name" value="FAD_binding_3"/>
    <property type="match status" value="1"/>
</dbReference>
<dbReference type="GO" id="GO:0008688">
    <property type="term" value="F:3-(3-hydroxyphenyl)propionate hydroxylase activity"/>
    <property type="evidence" value="ECO:0007669"/>
    <property type="project" value="TreeGrafter"/>
</dbReference>
<organism evidence="3 4">
    <name type="scientific">Rhodococcoides trifolii</name>
    <dbReference type="NCBI Taxonomy" id="908250"/>
    <lineage>
        <taxon>Bacteria</taxon>
        <taxon>Bacillati</taxon>
        <taxon>Actinomycetota</taxon>
        <taxon>Actinomycetes</taxon>
        <taxon>Mycobacteriales</taxon>
        <taxon>Nocardiaceae</taxon>
        <taxon>Rhodococcoides</taxon>
    </lineage>
</organism>
<dbReference type="RefSeq" id="WP_188547365.1">
    <property type="nucleotide sequence ID" value="NZ_BMCU01000006.1"/>
</dbReference>
<dbReference type="GO" id="GO:0019622">
    <property type="term" value="P:3-(3-hydroxy)phenylpropionate catabolic process"/>
    <property type="evidence" value="ECO:0007669"/>
    <property type="project" value="TreeGrafter"/>
</dbReference>
<dbReference type="SUPFAM" id="SSF51905">
    <property type="entry name" value="FAD/NAD(P)-binding domain"/>
    <property type="match status" value="1"/>
</dbReference>
<accession>A0A917G7M4</accession>
<dbReference type="NCBIfam" id="NF004829">
    <property type="entry name" value="PRK06183.1-3"/>
    <property type="match status" value="1"/>
</dbReference>
<evidence type="ECO:0000313" key="3">
    <source>
        <dbReference type="EMBL" id="GGG26859.1"/>
    </source>
</evidence>
<feature type="domain" description="FAD-binding" evidence="2">
    <location>
        <begin position="2"/>
        <end position="343"/>
    </location>
</feature>
<keyword evidence="4" id="KW-1185">Reference proteome</keyword>
<keyword evidence="1" id="KW-0560">Oxidoreductase</keyword>
<dbReference type="EMBL" id="BMCU01000006">
    <property type="protein sequence ID" value="GGG26859.1"/>
    <property type="molecule type" value="Genomic_DNA"/>
</dbReference>
<evidence type="ECO:0000259" key="2">
    <source>
        <dbReference type="Pfam" id="PF01494"/>
    </source>
</evidence>
<protein>
    <submittedName>
        <fullName evidence="3">3-(3-hydroxyphenyl)propionate hydroxylase</fullName>
    </submittedName>
</protein>
<dbReference type="InterPro" id="IPR002938">
    <property type="entry name" value="FAD-bd"/>
</dbReference>
<dbReference type="PANTHER" id="PTHR43476:SF3">
    <property type="entry name" value="FAD-BINDING MONOOXYGENASE"/>
    <property type="match status" value="1"/>
</dbReference>
<name>A0A917G7M4_9NOCA</name>